<gene>
    <name evidence="8" type="ORF">D0T92_07390</name>
</gene>
<dbReference type="GO" id="GO:0043365">
    <property type="term" value="F:[formate-C-acetyltransferase]-activating enzyme activity"/>
    <property type="evidence" value="ECO:0007669"/>
    <property type="project" value="InterPro"/>
</dbReference>
<dbReference type="Proteomes" id="UP000325713">
    <property type="component" value="Chromosome"/>
</dbReference>
<keyword evidence="9" id="KW-1185">Reference proteome</keyword>
<dbReference type="PIRSF" id="PIRSF000368">
    <property type="entry name" value="NrdG"/>
    <property type="match status" value="1"/>
</dbReference>
<dbReference type="SFLD" id="SFLDG01063">
    <property type="entry name" value="activating_enzymes__group_1"/>
    <property type="match status" value="1"/>
</dbReference>
<evidence type="ECO:0000256" key="6">
    <source>
        <dbReference type="ARBA" id="ARBA00023014"/>
    </source>
</evidence>
<keyword evidence="7" id="KW-0560">Oxidoreductase</keyword>
<dbReference type="InterPro" id="IPR012837">
    <property type="entry name" value="NrdG"/>
</dbReference>
<dbReference type="GO" id="GO:0051539">
    <property type="term" value="F:4 iron, 4 sulfur cluster binding"/>
    <property type="evidence" value="ECO:0007669"/>
    <property type="project" value="UniProtKB-KW"/>
</dbReference>
<dbReference type="InterPro" id="IPR034457">
    <property type="entry name" value="Organic_radical-activating"/>
</dbReference>
<proteinExistence type="inferred from homology"/>
<evidence type="ECO:0000256" key="1">
    <source>
        <dbReference type="ARBA" id="ARBA00001966"/>
    </source>
</evidence>
<keyword evidence="5" id="KW-0408">Iron</keyword>
<dbReference type="SUPFAM" id="SSF102114">
    <property type="entry name" value="Radical SAM enzymes"/>
    <property type="match status" value="1"/>
</dbReference>
<organism evidence="8 9">
    <name type="scientific">Neisseria zalophi</name>
    <dbReference type="NCBI Taxonomy" id="640030"/>
    <lineage>
        <taxon>Bacteria</taxon>
        <taxon>Pseudomonadati</taxon>
        <taxon>Pseudomonadota</taxon>
        <taxon>Betaproteobacteria</taxon>
        <taxon>Neisseriales</taxon>
        <taxon>Neisseriaceae</taxon>
        <taxon>Neisseria</taxon>
    </lineage>
</organism>
<dbReference type="InterPro" id="IPR013785">
    <property type="entry name" value="Aldolase_TIM"/>
</dbReference>
<accession>A0A5J6PVQ3</accession>
<dbReference type="SFLD" id="SFLDF00299">
    <property type="entry name" value="anaerobic_ribonucleoside-triph"/>
    <property type="match status" value="1"/>
</dbReference>
<keyword evidence="6" id="KW-0411">Iron-sulfur</keyword>
<dbReference type="InterPro" id="IPR058240">
    <property type="entry name" value="rSAM_sf"/>
</dbReference>
<keyword evidence="3" id="KW-0949">S-adenosyl-L-methionine</keyword>
<dbReference type="SFLD" id="SFLDG01066">
    <property type="entry name" value="organic_radical-activating_enz"/>
    <property type="match status" value="1"/>
</dbReference>
<dbReference type="PANTHER" id="PTHR30352">
    <property type="entry name" value="PYRUVATE FORMATE-LYASE-ACTIVATING ENZYME"/>
    <property type="match status" value="1"/>
</dbReference>
<dbReference type="EC" id="1.97.1.-" evidence="7"/>
<protein>
    <recommendedName>
        <fullName evidence="7">Anaerobic ribonucleoside-triphosphate reductase-activating protein</fullName>
        <ecNumber evidence="7">1.97.1.-</ecNumber>
    </recommendedName>
</protein>
<dbReference type="GO" id="GO:0046872">
    <property type="term" value="F:metal ion binding"/>
    <property type="evidence" value="ECO:0007669"/>
    <property type="project" value="UniProtKB-KW"/>
</dbReference>
<evidence type="ECO:0000256" key="3">
    <source>
        <dbReference type="ARBA" id="ARBA00022691"/>
    </source>
</evidence>
<evidence type="ECO:0000256" key="7">
    <source>
        <dbReference type="PIRNR" id="PIRNR000368"/>
    </source>
</evidence>
<dbReference type="Pfam" id="PF13353">
    <property type="entry name" value="Fer4_12"/>
    <property type="match status" value="1"/>
</dbReference>
<evidence type="ECO:0000256" key="4">
    <source>
        <dbReference type="ARBA" id="ARBA00022723"/>
    </source>
</evidence>
<sequence>MHWLNIAKILAATEAEGPGLRFVIWVQGCLKRCIGCCNGDLLKIKPVHICRSNEIIMKLIESKKQYPLEGLTFLGGEPMLQADGLADIAEAAQNLGLSVICFSGYQKYELIEEQFIGSQRLLAATDLLITGEFDQTKTETIRNWVGSTNQQFHYLTDRYNVEIETRPLTVTNEWRINLDNKIVGNGLPFEITMK</sequence>
<comment type="function">
    <text evidence="7">Activation of anaerobic ribonucleoside-triphosphate reductase under anaerobic conditions by generation of an organic free radical, using S-adenosylmethionine and reduced flavodoxin as cosubstrates to produce 5'-deoxy-adenosine.</text>
</comment>
<keyword evidence="2" id="KW-0004">4Fe-4S</keyword>
<evidence type="ECO:0000313" key="8">
    <source>
        <dbReference type="EMBL" id="QEY26366.1"/>
    </source>
</evidence>
<dbReference type="EMBL" id="CP031700">
    <property type="protein sequence ID" value="QEY26366.1"/>
    <property type="molecule type" value="Genomic_DNA"/>
</dbReference>
<evidence type="ECO:0000256" key="5">
    <source>
        <dbReference type="ARBA" id="ARBA00023004"/>
    </source>
</evidence>
<comment type="similarity">
    <text evidence="7">Belongs to the organic radical-activating enzymes family.</text>
</comment>
<keyword evidence="4" id="KW-0479">Metal-binding</keyword>
<dbReference type="KEGG" id="nzl:D0T92_07390"/>
<comment type="cofactor">
    <cofactor evidence="1">
        <name>[4Fe-4S] cluster</name>
        <dbReference type="ChEBI" id="CHEBI:49883"/>
    </cofactor>
</comment>
<dbReference type="Gene3D" id="3.20.20.70">
    <property type="entry name" value="Aldolase class I"/>
    <property type="match status" value="1"/>
</dbReference>
<dbReference type="InterPro" id="IPR007197">
    <property type="entry name" value="rSAM"/>
</dbReference>
<reference evidence="8 9" key="1">
    <citation type="submission" date="2018-08" db="EMBL/GenBank/DDBJ databases">
        <title>Neisseria zalophi ATCC BAA-2455 complete genome.</title>
        <authorList>
            <person name="Veseli I.A."/>
            <person name="Buttler R."/>
            <person name="Mascarenhas dos Santos A.C."/>
            <person name="Pombert J.-F."/>
        </authorList>
    </citation>
    <scope>NUCLEOTIDE SEQUENCE [LARGE SCALE GENOMIC DNA]</scope>
    <source>
        <strain evidence="8 9">ATCC BAA-2455</strain>
    </source>
</reference>
<dbReference type="GO" id="GO:0004748">
    <property type="term" value="F:ribonucleoside-diphosphate reductase activity, thioredoxin disulfide as acceptor"/>
    <property type="evidence" value="ECO:0007669"/>
    <property type="project" value="TreeGrafter"/>
</dbReference>
<dbReference type="OrthoDB" id="9782387at2"/>
<name>A0A5J6PVQ3_9NEIS</name>
<dbReference type="RefSeq" id="WP_151051589.1">
    <property type="nucleotide sequence ID" value="NZ_CP031700.1"/>
</dbReference>
<dbReference type="AlphaFoldDB" id="A0A5J6PVQ3"/>
<evidence type="ECO:0000313" key="9">
    <source>
        <dbReference type="Proteomes" id="UP000325713"/>
    </source>
</evidence>
<dbReference type="SFLD" id="SFLDS00029">
    <property type="entry name" value="Radical_SAM"/>
    <property type="match status" value="1"/>
</dbReference>
<evidence type="ECO:0000256" key="2">
    <source>
        <dbReference type="ARBA" id="ARBA00022485"/>
    </source>
</evidence>
<dbReference type="PANTHER" id="PTHR30352:SF2">
    <property type="entry name" value="ANAEROBIC RIBONUCLEOSIDE-TRIPHOSPHATE REDUCTASE-ACTIVATING PROTEIN"/>
    <property type="match status" value="1"/>
</dbReference>